<dbReference type="AlphaFoldDB" id="A0A0L8FVB7"/>
<accession>A0A0L8FVB7</accession>
<evidence type="ECO:0000256" key="1">
    <source>
        <dbReference type="SAM" id="MobiDB-lite"/>
    </source>
</evidence>
<dbReference type="EMBL" id="KQ426126">
    <property type="protein sequence ID" value="KOF68626.1"/>
    <property type="molecule type" value="Genomic_DNA"/>
</dbReference>
<proteinExistence type="predicted"/>
<gene>
    <name evidence="2" type="ORF">OCBIM_22006866mg</name>
</gene>
<feature type="compositionally biased region" description="Basic and acidic residues" evidence="1">
    <location>
        <begin position="32"/>
        <end position="44"/>
    </location>
</feature>
<name>A0A0L8FVB7_OCTBM</name>
<feature type="compositionally biased region" description="Basic and acidic residues" evidence="1">
    <location>
        <begin position="10"/>
        <end position="20"/>
    </location>
</feature>
<organism evidence="2">
    <name type="scientific">Octopus bimaculoides</name>
    <name type="common">California two-spotted octopus</name>
    <dbReference type="NCBI Taxonomy" id="37653"/>
    <lineage>
        <taxon>Eukaryota</taxon>
        <taxon>Metazoa</taxon>
        <taxon>Spiralia</taxon>
        <taxon>Lophotrochozoa</taxon>
        <taxon>Mollusca</taxon>
        <taxon>Cephalopoda</taxon>
        <taxon>Coleoidea</taxon>
        <taxon>Octopodiformes</taxon>
        <taxon>Octopoda</taxon>
        <taxon>Incirrata</taxon>
        <taxon>Octopodidae</taxon>
        <taxon>Octopus</taxon>
    </lineage>
</organism>
<sequence>MGAFFRPVHRQVEHSRRGETRNVLSTNIPSEMDIHDAGRLQHSR</sequence>
<protein>
    <submittedName>
        <fullName evidence="2">Uncharacterized protein</fullName>
    </submittedName>
</protein>
<evidence type="ECO:0000313" key="2">
    <source>
        <dbReference type="EMBL" id="KOF68626.1"/>
    </source>
</evidence>
<reference evidence="2" key="1">
    <citation type="submission" date="2015-07" db="EMBL/GenBank/DDBJ databases">
        <title>MeaNS - Measles Nucleotide Surveillance Program.</title>
        <authorList>
            <person name="Tran T."/>
            <person name="Druce J."/>
        </authorList>
    </citation>
    <scope>NUCLEOTIDE SEQUENCE</scope>
    <source>
        <strain evidence="2">UCB-OBI-ISO-001</strain>
        <tissue evidence="2">Gonad</tissue>
    </source>
</reference>
<feature type="region of interest" description="Disordered" evidence="1">
    <location>
        <begin position="1"/>
        <end position="44"/>
    </location>
</feature>